<dbReference type="EMBL" id="JABWUV010000012">
    <property type="protein sequence ID" value="KAF6314796.1"/>
    <property type="molecule type" value="Genomic_DNA"/>
</dbReference>
<dbReference type="AlphaFoldDB" id="A0A7J7UPW8"/>
<reference evidence="2 3" key="1">
    <citation type="journal article" date="2020" name="Nature">
        <title>Six reference-quality genomes reveal evolution of bat adaptations.</title>
        <authorList>
            <person name="Jebb D."/>
            <person name="Huang Z."/>
            <person name="Pippel M."/>
            <person name="Hughes G.M."/>
            <person name="Lavrichenko K."/>
            <person name="Devanna P."/>
            <person name="Winkler S."/>
            <person name="Jermiin L.S."/>
            <person name="Skirmuntt E.C."/>
            <person name="Katzourakis A."/>
            <person name="Burkitt-Gray L."/>
            <person name="Ray D.A."/>
            <person name="Sullivan K.A.M."/>
            <person name="Roscito J.G."/>
            <person name="Kirilenko B.M."/>
            <person name="Davalos L.M."/>
            <person name="Corthals A.P."/>
            <person name="Power M.L."/>
            <person name="Jones G."/>
            <person name="Ransome R.D."/>
            <person name="Dechmann D.K.N."/>
            <person name="Locatelli A.G."/>
            <person name="Puechmaille S.J."/>
            <person name="Fedrigo O."/>
            <person name="Jarvis E.D."/>
            <person name="Hiller M."/>
            <person name="Vernes S.C."/>
            <person name="Myers E.W."/>
            <person name="Teeling E.C."/>
        </authorList>
    </citation>
    <scope>NUCLEOTIDE SEQUENCE [LARGE SCALE GENOMIC DNA]</scope>
    <source>
        <strain evidence="2">MMyoMyo1</strain>
        <tissue evidence="2">Flight muscle</tissue>
    </source>
</reference>
<feature type="compositionally biased region" description="Pro residues" evidence="1">
    <location>
        <begin position="99"/>
        <end position="113"/>
    </location>
</feature>
<keyword evidence="3" id="KW-1185">Reference proteome</keyword>
<protein>
    <submittedName>
        <fullName evidence="2">Uncharacterized protein</fullName>
    </submittedName>
</protein>
<feature type="compositionally biased region" description="Gly residues" evidence="1">
    <location>
        <begin position="60"/>
        <end position="71"/>
    </location>
</feature>
<proteinExistence type="predicted"/>
<evidence type="ECO:0000313" key="3">
    <source>
        <dbReference type="Proteomes" id="UP000527355"/>
    </source>
</evidence>
<name>A0A7J7UPW8_MYOMY</name>
<gene>
    <name evidence="2" type="ORF">mMyoMyo1_008590</name>
</gene>
<evidence type="ECO:0000256" key="1">
    <source>
        <dbReference type="SAM" id="MobiDB-lite"/>
    </source>
</evidence>
<dbReference type="Proteomes" id="UP000527355">
    <property type="component" value="Unassembled WGS sequence"/>
</dbReference>
<organism evidence="2 3">
    <name type="scientific">Myotis myotis</name>
    <name type="common">Greater mouse-eared bat</name>
    <name type="synonym">Vespertilio myotis</name>
    <dbReference type="NCBI Taxonomy" id="51298"/>
    <lineage>
        <taxon>Eukaryota</taxon>
        <taxon>Metazoa</taxon>
        <taxon>Chordata</taxon>
        <taxon>Craniata</taxon>
        <taxon>Vertebrata</taxon>
        <taxon>Euteleostomi</taxon>
        <taxon>Mammalia</taxon>
        <taxon>Eutheria</taxon>
        <taxon>Laurasiatheria</taxon>
        <taxon>Chiroptera</taxon>
        <taxon>Yangochiroptera</taxon>
        <taxon>Vespertilionidae</taxon>
        <taxon>Myotis</taxon>
    </lineage>
</organism>
<sequence>MSPRPLHVSHFRGRRAGMAEPPERDLASRTPEAGLSSLLSPRALRANVQASWAPGEGGREGGVSQLGGGRGSPRRKVLHQPPHVQPEGGEEVARVPRAAPGPHPRPARPPASSPRPVLAATAAT</sequence>
<comment type="caution">
    <text evidence="2">The sequence shown here is derived from an EMBL/GenBank/DDBJ whole genome shotgun (WGS) entry which is preliminary data.</text>
</comment>
<feature type="region of interest" description="Disordered" evidence="1">
    <location>
        <begin position="1"/>
        <end position="124"/>
    </location>
</feature>
<evidence type="ECO:0000313" key="2">
    <source>
        <dbReference type="EMBL" id="KAF6314796.1"/>
    </source>
</evidence>
<accession>A0A7J7UPW8</accession>
<feature type="compositionally biased region" description="Low complexity" evidence="1">
    <location>
        <begin position="114"/>
        <end position="124"/>
    </location>
</feature>